<organism evidence="2 3">
    <name type="scientific">Schistosoma japonicum</name>
    <name type="common">Blood fluke</name>
    <dbReference type="NCBI Taxonomy" id="6182"/>
    <lineage>
        <taxon>Eukaryota</taxon>
        <taxon>Metazoa</taxon>
        <taxon>Spiralia</taxon>
        <taxon>Lophotrochozoa</taxon>
        <taxon>Platyhelminthes</taxon>
        <taxon>Trematoda</taxon>
        <taxon>Digenea</taxon>
        <taxon>Strigeidida</taxon>
        <taxon>Schistosomatoidea</taxon>
        <taxon>Schistosomatidae</taxon>
        <taxon>Schistosoma</taxon>
    </lineage>
</organism>
<sequence length="110" mass="12426">MKSQTSFSVRRPSKRSNTSIIGNQSESYISQKITSENEITDCETPTTEFTVADRGSQESIVSYPVQDTYSQLNVNKNLDNSLESREYQSLASVYLNDVAQQNNPMPKQLH</sequence>
<dbReference type="EMBL" id="SKCS01000050">
    <property type="protein sequence ID" value="TNN19465.1"/>
    <property type="molecule type" value="Genomic_DNA"/>
</dbReference>
<keyword evidence="3" id="KW-1185">Reference proteome</keyword>
<proteinExistence type="predicted"/>
<reference evidence="2 3" key="1">
    <citation type="submission" date="2019-03" db="EMBL/GenBank/DDBJ databases">
        <title>An improved genome assembly of the fluke Schistosoma japonicum.</title>
        <authorList>
            <person name="Hu W."/>
            <person name="Luo F."/>
            <person name="Yin M."/>
            <person name="Mo X."/>
            <person name="Sun C."/>
            <person name="Wu Q."/>
            <person name="Zhu B."/>
            <person name="Xiang M."/>
            <person name="Wang J."/>
            <person name="Wang Y."/>
            <person name="Zhang T."/>
            <person name="Xu B."/>
            <person name="Zheng H."/>
            <person name="Feng Z."/>
        </authorList>
    </citation>
    <scope>NUCLEOTIDE SEQUENCE [LARGE SCALE GENOMIC DNA]</scope>
    <source>
        <strain evidence="2">HuSjv2</strain>
        <tissue evidence="2">Worms</tissue>
    </source>
</reference>
<dbReference type="Proteomes" id="UP000311919">
    <property type="component" value="Unassembled WGS sequence"/>
</dbReference>
<dbReference type="AlphaFoldDB" id="A0A4Z2DSJ4"/>
<protein>
    <submittedName>
        <fullName evidence="2">Serine-rich repeat 2</fullName>
    </submittedName>
</protein>
<name>A0A4Z2DSJ4_SCHJA</name>
<evidence type="ECO:0000256" key="1">
    <source>
        <dbReference type="SAM" id="MobiDB-lite"/>
    </source>
</evidence>
<evidence type="ECO:0000313" key="3">
    <source>
        <dbReference type="Proteomes" id="UP000311919"/>
    </source>
</evidence>
<evidence type="ECO:0000313" key="2">
    <source>
        <dbReference type="EMBL" id="TNN19465.1"/>
    </source>
</evidence>
<gene>
    <name evidence="2" type="ORF">EWB00_008930</name>
</gene>
<feature type="region of interest" description="Disordered" evidence="1">
    <location>
        <begin position="1"/>
        <end position="23"/>
    </location>
</feature>
<comment type="caution">
    <text evidence="2">The sequence shown here is derived from an EMBL/GenBank/DDBJ whole genome shotgun (WGS) entry which is preliminary data.</text>
</comment>
<accession>A0A4Z2DSJ4</accession>